<evidence type="ECO:0000256" key="6">
    <source>
        <dbReference type="ARBA" id="ARBA00022917"/>
    </source>
</evidence>
<dbReference type="CDD" id="cd07959">
    <property type="entry name" value="Anticodon_Ia_Leu_AEc"/>
    <property type="match status" value="1"/>
</dbReference>
<comment type="caution">
    <text evidence="13">The sequence shown here is derived from an EMBL/GenBank/DDBJ whole genome shotgun (WGS) entry which is preliminary data.</text>
</comment>
<dbReference type="Gene3D" id="3.40.50.620">
    <property type="entry name" value="HUPs"/>
    <property type="match status" value="1"/>
</dbReference>
<evidence type="ECO:0000259" key="10">
    <source>
        <dbReference type="Pfam" id="PF00133"/>
    </source>
</evidence>
<keyword evidence="6" id="KW-0648">Protein biosynthesis</keyword>
<keyword evidence="7 13" id="KW-0030">Aminoacyl-tRNA synthetase</keyword>
<evidence type="ECO:0000256" key="1">
    <source>
        <dbReference type="ARBA" id="ARBA00005594"/>
    </source>
</evidence>
<dbReference type="GO" id="GO:0004823">
    <property type="term" value="F:leucine-tRNA ligase activity"/>
    <property type="evidence" value="ECO:0007669"/>
    <property type="project" value="UniProtKB-EC"/>
</dbReference>
<dbReference type="Pfam" id="PF00133">
    <property type="entry name" value="tRNA-synt_1"/>
    <property type="match status" value="2"/>
</dbReference>
<feature type="domain" description="Aminoacyl-tRNA synthetase class Ia" evidence="10">
    <location>
        <begin position="88"/>
        <end position="154"/>
    </location>
</feature>
<dbReference type="PANTHER" id="PTHR45794">
    <property type="entry name" value="LEUCYL-TRNA SYNTHETASE"/>
    <property type="match status" value="1"/>
</dbReference>
<evidence type="ECO:0000256" key="4">
    <source>
        <dbReference type="ARBA" id="ARBA00022741"/>
    </source>
</evidence>
<feature type="domain" description="Leucine--tRNA ligase RagD-binding" evidence="12">
    <location>
        <begin position="1008"/>
        <end position="1063"/>
    </location>
</feature>
<evidence type="ECO:0000256" key="8">
    <source>
        <dbReference type="ARBA" id="ARBA00030520"/>
    </source>
</evidence>
<protein>
    <recommendedName>
        <fullName evidence="2">leucine--tRNA ligase</fullName>
        <ecNumber evidence="2">6.1.1.4</ecNumber>
    </recommendedName>
    <alternativeName>
        <fullName evidence="8">Leucyl-tRNA synthetase</fullName>
    </alternativeName>
</protein>
<keyword evidence="3" id="KW-0436">Ligase</keyword>
<evidence type="ECO:0000256" key="3">
    <source>
        <dbReference type="ARBA" id="ARBA00022598"/>
    </source>
</evidence>
<dbReference type="Gene3D" id="1.10.730.10">
    <property type="entry name" value="Isoleucyl-tRNA Synthetase, Domain 1"/>
    <property type="match status" value="1"/>
</dbReference>
<keyword evidence="4" id="KW-0547">Nucleotide-binding</keyword>
<evidence type="ECO:0000313" key="13">
    <source>
        <dbReference type="EMBL" id="PWI74113.1"/>
    </source>
</evidence>
<dbReference type="GO" id="GO:0002161">
    <property type="term" value="F:aminoacyl-tRNA deacylase activity"/>
    <property type="evidence" value="ECO:0007669"/>
    <property type="project" value="InterPro"/>
</dbReference>
<dbReference type="InterPro" id="IPR013155">
    <property type="entry name" value="M/V/L/I-tRNA-synth_anticd-bd"/>
</dbReference>
<dbReference type="SUPFAM" id="SSF52374">
    <property type="entry name" value="Nucleotidylyl transferase"/>
    <property type="match status" value="1"/>
</dbReference>
<dbReference type="Pfam" id="PF24810">
    <property type="entry name" value="RBD_LARS1"/>
    <property type="match status" value="1"/>
</dbReference>
<dbReference type="Pfam" id="PF08264">
    <property type="entry name" value="Anticodon_1"/>
    <property type="match status" value="1"/>
</dbReference>
<dbReference type="GO" id="GO:0006429">
    <property type="term" value="P:leucyl-tRNA aminoacylation"/>
    <property type="evidence" value="ECO:0007669"/>
    <property type="project" value="InterPro"/>
</dbReference>
<dbReference type="InterPro" id="IPR009008">
    <property type="entry name" value="Val/Leu/Ile-tRNA-synth_edit"/>
</dbReference>
<dbReference type="InterPro" id="IPR055416">
    <property type="entry name" value="RBD_LARS1"/>
</dbReference>
<evidence type="ECO:0000259" key="11">
    <source>
        <dbReference type="Pfam" id="PF08264"/>
    </source>
</evidence>
<dbReference type="Gene3D" id="3.90.740.10">
    <property type="entry name" value="Valyl/Leucyl/Isoleucyl-tRNA synthetase, editing domain"/>
    <property type="match status" value="1"/>
</dbReference>
<organism evidence="13 14">
    <name type="scientific">Purpureocillium lilacinum</name>
    <name type="common">Paecilomyces lilacinus</name>
    <dbReference type="NCBI Taxonomy" id="33203"/>
    <lineage>
        <taxon>Eukaryota</taxon>
        <taxon>Fungi</taxon>
        <taxon>Dikarya</taxon>
        <taxon>Ascomycota</taxon>
        <taxon>Pezizomycotina</taxon>
        <taxon>Sordariomycetes</taxon>
        <taxon>Hypocreomycetidae</taxon>
        <taxon>Hypocreales</taxon>
        <taxon>Ophiocordycipitaceae</taxon>
        <taxon>Purpureocillium</taxon>
    </lineage>
</organism>
<dbReference type="InterPro" id="IPR004493">
    <property type="entry name" value="Leu-tRNA-synth_Ia_arc/euk"/>
</dbReference>
<reference evidence="13 14" key="1">
    <citation type="journal article" date="2016" name="Front. Microbiol.">
        <title>Genome and transcriptome sequences reveal the specific parasitism of the nematophagous Purpureocillium lilacinum 36-1.</title>
        <authorList>
            <person name="Xie J."/>
            <person name="Li S."/>
            <person name="Mo C."/>
            <person name="Xiao X."/>
            <person name="Peng D."/>
            <person name="Wang G."/>
            <person name="Xiao Y."/>
        </authorList>
    </citation>
    <scope>NUCLEOTIDE SEQUENCE [LARGE SCALE GENOMIC DNA]</scope>
    <source>
        <strain evidence="13 14">36-1</strain>
    </source>
</reference>
<feature type="domain" description="Methionyl/Valyl/Leucyl/Isoleucyl-tRNA synthetase anticodon-binding" evidence="11">
    <location>
        <begin position="857"/>
        <end position="985"/>
    </location>
</feature>
<gene>
    <name evidence="13" type="ORF">PCL_09389</name>
</gene>
<evidence type="ECO:0000256" key="7">
    <source>
        <dbReference type="ARBA" id="ARBA00023146"/>
    </source>
</evidence>
<comment type="similarity">
    <text evidence="1">Belongs to the class-I aminoacyl-tRNA synthetase family.</text>
</comment>
<dbReference type="PANTHER" id="PTHR45794:SF1">
    <property type="entry name" value="LEUCINE--TRNA LIGASE, CYTOPLASMIC"/>
    <property type="match status" value="1"/>
</dbReference>
<dbReference type="AlphaFoldDB" id="A0A2U3EI01"/>
<accession>A0A2U3EI01</accession>
<dbReference type="InterPro" id="IPR002300">
    <property type="entry name" value="aa-tRNA-synth_Ia"/>
</dbReference>
<dbReference type="FunFam" id="3.90.740.10:FF:000001">
    <property type="entry name" value="Leucine--tRNA ligase, cytoplasmic"/>
    <property type="match status" value="1"/>
</dbReference>
<keyword evidence="5" id="KW-0067">ATP-binding</keyword>
<evidence type="ECO:0000259" key="12">
    <source>
        <dbReference type="Pfam" id="PF24810"/>
    </source>
</evidence>
<evidence type="ECO:0000256" key="2">
    <source>
        <dbReference type="ARBA" id="ARBA00013164"/>
    </source>
</evidence>
<dbReference type="EC" id="6.1.1.4" evidence="2"/>
<dbReference type="GO" id="GO:0005524">
    <property type="term" value="F:ATP binding"/>
    <property type="evidence" value="ECO:0007669"/>
    <property type="project" value="UniProtKB-KW"/>
</dbReference>
<dbReference type="SUPFAM" id="SSF50677">
    <property type="entry name" value="ValRS/IleRS/LeuRS editing domain"/>
    <property type="match status" value="1"/>
</dbReference>
<evidence type="ECO:0000256" key="5">
    <source>
        <dbReference type="ARBA" id="ARBA00022840"/>
    </source>
</evidence>
<sequence length="1143" mass="128548">MAATDSVPKAMEGLSISQPKTKELKGVRPRLASISLLNTFVDLAQTEKRDSLIAVEKKYQQQWATEHIFEQDAPSIEEVPLHSIPAAELRAKQPKFFGCMPYPYMNGVLHAGHTFSASKVEFAAGVARLQGKRALFPMAFHCTGMPIKACADKLVNEIKLFGQDFTGYREEDEAADGAAVPAGKVKKEDLTKFTTNKSKANAKTAKLKYQFQIMKSIGIPQEEIHLFADPQYWLEFFPPLAIRDLSNLGCRIDWRRSFVTTDANPYYDAFVRWQMNRLKELNKIKFGKRYTIYSIKDGQPCMDHDRAEGEAVNPQEYTALKLKVLEWAPKAAEAIKGKVPEGSEIFLVPATLRPETMYGQTCCFVGPKITYGVFKAGEKKYYVVTDRAARNMAYQGILAQEGVIEKAGEIPGADIVGTLVNAPLSLHTEGVRVLPMDNVLPTKGTGVVTSVPSDSPDDFATVSELAKKADFYGIKKEWAELEIFPIIQTPSYGDLCAPFLVKKLKIASPKDTKQLEEAKELAYKEGFYQGIMAVGEFKGEKVETAKPKVRSQMIDAGDAFAYSEPERKVVSRSGDDCIVALMDQWYLDYGEESWKKTALEWVENVNGKGLETWTQETKHSFEGVLNWLNQWACARTYGLGSKLPWDPQFLVESLSDSTIYMAYYTIAHYLQKDLFGREKGIGNIAPEQMLDEVWDYIFCRRELSEDVLKDSKIPQKTLESMRREFEYFYPLDVRSSGKDLIPNHLTFFLYVHLAIFPPEYWPRGVRANGHLMLNGEKMSKSTGNFMTLRELVTKYGADAARIAIADAGDGVSDANFEEDVADNNILRLFNLREWCEEMVREQDDLRTGEPNSFQDALFNNEMNSVTAEAVEQYRQTNYKLALKAALYELTSARDFYREACSAGGIKMHKDLVFRYIELQALLMAVIAPHWSEHIWREVLKKDGSIQNARFPDVRPVDAALSAKRDYVRNTASNVNSAEGLQLKKKAKGKEVSFDPKQPKKLTIYMSARFPSWQAKYIDLLKEMWDPTAKSVNDKELNGRIAKMGEMKKAMPFVQGLKKRLQNGEPASAVLEQKLAFDEKETLAQMVPGLSKTAGLVACEVLVVEEGGKKGVNMADGKEVDITVPIAENSVPGVPTFFFENVQA</sequence>
<dbReference type="EMBL" id="LCWV01000004">
    <property type="protein sequence ID" value="PWI74113.1"/>
    <property type="molecule type" value="Genomic_DNA"/>
</dbReference>
<evidence type="ECO:0000256" key="9">
    <source>
        <dbReference type="ARBA" id="ARBA00047469"/>
    </source>
</evidence>
<comment type="catalytic activity">
    <reaction evidence="9">
        <text>tRNA(Leu) + L-leucine + ATP = L-leucyl-tRNA(Leu) + AMP + diphosphate</text>
        <dbReference type="Rhea" id="RHEA:11688"/>
        <dbReference type="Rhea" id="RHEA-COMP:9613"/>
        <dbReference type="Rhea" id="RHEA-COMP:9622"/>
        <dbReference type="ChEBI" id="CHEBI:30616"/>
        <dbReference type="ChEBI" id="CHEBI:33019"/>
        <dbReference type="ChEBI" id="CHEBI:57427"/>
        <dbReference type="ChEBI" id="CHEBI:78442"/>
        <dbReference type="ChEBI" id="CHEBI:78494"/>
        <dbReference type="ChEBI" id="CHEBI:456215"/>
        <dbReference type="EC" id="6.1.1.4"/>
    </reaction>
</comment>
<feature type="domain" description="Aminoacyl-tRNA synthetase class Ia" evidence="10">
    <location>
        <begin position="243"/>
        <end position="816"/>
    </location>
</feature>
<dbReference type="SUPFAM" id="SSF47323">
    <property type="entry name" value="Anticodon-binding domain of a subclass of class I aminoacyl-tRNA synthetases"/>
    <property type="match status" value="1"/>
</dbReference>
<dbReference type="NCBIfam" id="TIGR00395">
    <property type="entry name" value="leuS_arch"/>
    <property type="match status" value="1"/>
</dbReference>
<dbReference type="InterPro" id="IPR009080">
    <property type="entry name" value="tRNAsynth_Ia_anticodon-bd"/>
</dbReference>
<dbReference type="Proteomes" id="UP000245956">
    <property type="component" value="Unassembled WGS sequence"/>
</dbReference>
<dbReference type="InterPro" id="IPR014729">
    <property type="entry name" value="Rossmann-like_a/b/a_fold"/>
</dbReference>
<proteinExistence type="inferred from homology"/>
<evidence type="ECO:0000313" key="14">
    <source>
        <dbReference type="Proteomes" id="UP000245956"/>
    </source>
</evidence>
<name>A0A2U3EI01_PURLI</name>